<dbReference type="AlphaFoldDB" id="A0A5C6D7G2"/>
<dbReference type="GO" id="GO:0006313">
    <property type="term" value="P:DNA transposition"/>
    <property type="evidence" value="ECO:0007669"/>
    <property type="project" value="InterPro"/>
</dbReference>
<evidence type="ECO:0000259" key="1">
    <source>
        <dbReference type="SMART" id="SM01321"/>
    </source>
</evidence>
<dbReference type="Proteomes" id="UP000319143">
    <property type="component" value="Unassembled WGS sequence"/>
</dbReference>
<evidence type="ECO:0000313" key="2">
    <source>
        <dbReference type="EMBL" id="TWU31774.1"/>
    </source>
</evidence>
<dbReference type="InterPro" id="IPR002686">
    <property type="entry name" value="Transposase_17"/>
</dbReference>
<accession>A0A5C6D7G2</accession>
<dbReference type="InterPro" id="IPR036515">
    <property type="entry name" value="Transposase_17_sf"/>
</dbReference>
<name>A0A5C6D7G2_9BACT</name>
<dbReference type="EMBL" id="SJPV01000015">
    <property type="protein sequence ID" value="TWU31774.1"/>
    <property type="molecule type" value="Genomic_DNA"/>
</dbReference>
<dbReference type="PANTHER" id="PTHR33360">
    <property type="entry name" value="TRANSPOSASE FOR INSERTION SEQUENCE ELEMENT IS200"/>
    <property type="match status" value="1"/>
</dbReference>
<dbReference type="PANTHER" id="PTHR33360:SF2">
    <property type="entry name" value="TRANSPOSASE FOR INSERTION SEQUENCE ELEMENT IS200"/>
    <property type="match status" value="1"/>
</dbReference>
<dbReference type="GO" id="GO:0004803">
    <property type="term" value="F:transposase activity"/>
    <property type="evidence" value="ECO:0007669"/>
    <property type="project" value="InterPro"/>
</dbReference>
<comment type="caution">
    <text evidence="2">The sequence shown here is derived from an EMBL/GenBank/DDBJ whole genome shotgun (WGS) entry which is preliminary data.</text>
</comment>
<dbReference type="SMART" id="SM01321">
    <property type="entry name" value="Y1_Tnp"/>
    <property type="match status" value="1"/>
</dbReference>
<keyword evidence="3" id="KW-1185">Reference proteome</keyword>
<feature type="domain" description="Transposase IS200-like" evidence="1">
    <location>
        <begin position="172"/>
        <end position="287"/>
    </location>
</feature>
<dbReference type="Gene3D" id="3.30.70.1290">
    <property type="entry name" value="Transposase IS200-like"/>
    <property type="match status" value="1"/>
</dbReference>
<sequence length="318" mass="36132">MWPVTQGALCGFAASRPWAVECNAVGVKSSTVDSRDVVRSGIAASMEYGAPSRKAVGFHIPGSTRNSVDYRKAVGFGSPGSTRSGAPWVHDWANDFVRHRRSTKTRMPAVTINMSVRRRRCTNVYEAIPVWYVGFLLISSSIGGHSAAQHWVLKTEASHAKKQRIFAMSQSLVQIYTHVVFSTKQRRPFLKDRAVREKLHAYLVGICKKLESPSLIVGGVEDHVHLLCRLSKTMSVSDFIRELKRESSKWIKLESGRNEMFHWQSGYGAFSISPSHLDALNRYIAKQEEHHKTETFQDEFRRLCRKYGVDIDERYVWD</sequence>
<dbReference type="GO" id="GO:0003677">
    <property type="term" value="F:DNA binding"/>
    <property type="evidence" value="ECO:0007669"/>
    <property type="project" value="InterPro"/>
</dbReference>
<gene>
    <name evidence="2" type="ORF">Poly41_60090</name>
</gene>
<evidence type="ECO:0000313" key="3">
    <source>
        <dbReference type="Proteomes" id="UP000319143"/>
    </source>
</evidence>
<dbReference type="SUPFAM" id="SSF143422">
    <property type="entry name" value="Transposase IS200-like"/>
    <property type="match status" value="1"/>
</dbReference>
<proteinExistence type="predicted"/>
<organism evidence="2 3">
    <name type="scientific">Novipirellula artificiosorum</name>
    <dbReference type="NCBI Taxonomy" id="2528016"/>
    <lineage>
        <taxon>Bacteria</taxon>
        <taxon>Pseudomonadati</taxon>
        <taxon>Planctomycetota</taxon>
        <taxon>Planctomycetia</taxon>
        <taxon>Pirellulales</taxon>
        <taxon>Pirellulaceae</taxon>
        <taxon>Novipirellula</taxon>
    </lineage>
</organism>
<dbReference type="NCBIfam" id="NF033573">
    <property type="entry name" value="transpos_IS200"/>
    <property type="match status" value="1"/>
</dbReference>
<reference evidence="2 3" key="1">
    <citation type="submission" date="2019-02" db="EMBL/GenBank/DDBJ databases">
        <title>Deep-cultivation of Planctomycetes and their phenomic and genomic characterization uncovers novel biology.</title>
        <authorList>
            <person name="Wiegand S."/>
            <person name="Jogler M."/>
            <person name="Boedeker C."/>
            <person name="Pinto D."/>
            <person name="Vollmers J."/>
            <person name="Rivas-Marin E."/>
            <person name="Kohn T."/>
            <person name="Peeters S.H."/>
            <person name="Heuer A."/>
            <person name="Rast P."/>
            <person name="Oberbeckmann S."/>
            <person name="Bunk B."/>
            <person name="Jeske O."/>
            <person name="Meyerdierks A."/>
            <person name="Storesund J.E."/>
            <person name="Kallscheuer N."/>
            <person name="Luecker S."/>
            <person name="Lage O.M."/>
            <person name="Pohl T."/>
            <person name="Merkel B.J."/>
            <person name="Hornburger P."/>
            <person name="Mueller R.-W."/>
            <person name="Bruemmer F."/>
            <person name="Labrenz M."/>
            <person name="Spormann A.M."/>
            <person name="Op Den Camp H."/>
            <person name="Overmann J."/>
            <person name="Amann R."/>
            <person name="Jetten M.S.M."/>
            <person name="Mascher T."/>
            <person name="Medema M.H."/>
            <person name="Devos D.P."/>
            <person name="Kaster A.-K."/>
            <person name="Ovreas L."/>
            <person name="Rohde M."/>
            <person name="Galperin M.Y."/>
            <person name="Jogler C."/>
        </authorList>
    </citation>
    <scope>NUCLEOTIDE SEQUENCE [LARGE SCALE GENOMIC DNA]</scope>
    <source>
        <strain evidence="2 3">Poly41</strain>
    </source>
</reference>
<dbReference type="Pfam" id="PF01797">
    <property type="entry name" value="Y1_Tnp"/>
    <property type="match status" value="1"/>
</dbReference>
<protein>
    <submittedName>
        <fullName evidence="2">Transposase IS200 like protein</fullName>
    </submittedName>
</protein>